<dbReference type="RefSeq" id="WP_209702607.1">
    <property type="nucleotide sequence ID" value="NZ_JAGGLM010000015.1"/>
</dbReference>
<dbReference type="EMBL" id="JAGGLM010000015">
    <property type="protein sequence ID" value="MBP2033449.1"/>
    <property type="molecule type" value="Genomic_DNA"/>
</dbReference>
<dbReference type="PANTHER" id="PTHR33336:SF15">
    <property type="entry name" value="ABM DOMAIN-CONTAINING PROTEIN"/>
    <property type="match status" value="1"/>
</dbReference>
<gene>
    <name evidence="2" type="ORF">J2Z42_002152</name>
</gene>
<dbReference type="InterPro" id="IPR050744">
    <property type="entry name" value="AI-2_Isomerase_LsrG"/>
</dbReference>
<evidence type="ECO:0000259" key="1">
    <source>
        <dbReference type="PROSITE" id="PS51725"/>
    </source>
</evidence>
<dbReference type="InterPro" id="IPR007138">
    <property type="entry name" value="ABM_dom"/>
</dbReference>
<dbReference type="PANTHER" id="PTHR33336">
    <property type="entry name" value="QUINOL MONOOXYGENASE YGIN-RELATED"/>
    <property type="match status" value="1"/>
</dbReference>
<dbReference type="SUPFAM" id="SSF54909">
    <property type="entry name" value="Dimeric alpha+beta barrel"/>
    <property type="match status" value="1"/>
</dbReference>
<keyword evidence="3" id="KW-1185">Reference proteome</keyword>
<sequence>MITIVAKSLLKKGKTEEFKILAEELMKESRNEKGCISYNLYEDINKCNTLTFIEEWQNEEAINLHNNSKHFTNIVPKLVDLQEGETEVNLYKMV</sequence>
<dbReference type="InterPro" id="IPR011008">
    <property type="entry name" value="Dimeric_a/b-barrel"/>
</dbReference>
<name>A0ABS4KTR5_9CLOT</name>
<keyword evidence="2" id="KW-0560">Oxidoreductase</keyword>
<evidence type="ECO:0000313" key="2">
    <source>
        <dbReference type="EMBL" id="MBP2033449.1"/>
    </source>
</evidence>
<accession>A0ABS4KTR5</accession>
<proteinExistence type="predicted"/>
<dbReference type="GO" id="GO:0004497">
    <property type="term" value="F:monooxygenase activity"/>
    <property type="evidence" value="ECO:0007669"/>
    <property type="project" value="UniProtKB-KW"/>
</dbReference>
<dbReference type="PROSITE" id="PS51725">
    <property type="entry name" value="ABM"/>
    <property type="match status" value="1"/>
</dbReference>
<keyword evidence="2" id="KW-0503">Monooxygenase</keyword>
<dbReference type="Proteomes" id="UP001519307">
    <property type="component" value="Unassembled WGS sequence"/>
</dbReference>
<comment type="caution">
    <text evidence="2">The sequence shown here is derived from an EMBL/GenBank/DDBJ whole genome shotgun (WGS) entry which is preliminary data.</text>
</comment>
<dbReference type="Gene3D" id="3.30.70.100">
    <property type="match status" value="1"/>
</dbReference>
<dbReference type="Pfam" id="PF03992">
    <property type="entry name" value="ABM"/>
    <property type="match status" value="1"/>
</dbReference>
<reference evidence="2 3" key="1">
    <citation type="submission" date="2021-03" db="EMBL/GenBank/DDBJ databases">
        <title>Genomic Encyclopedia of Type Strains, Phase IV (KMG-IV): sequencing the most valuable type-strain genomes for metagenomic binning, comparative biology and taxonomic classification.</title>
        <authorList>
            <person name="Goeker M."/>
        </authorList>
    </citation>
    <scope>NUCLEOTIDE SEQUENCE [LARGE SCALE GENOMIC DNA]</scope>
    <source>
        <strain evidence="2 3">DSM 28783</strain>
    </source>
</reference>
<feature type="domain" description="ABM" evidence="1">
    <location>
        <begin position="2"/>
        <end position="90"/>
    </location>
</feature>
<evidence type="ECO:0000313" key="3">
    <source>
        <dbReference type="Proteomes" id="UP001519307"/>
    </source>
</evidence>
<organism evidence="2 3">
    <name type="scientific">Clostridium algifaecis</name>
    <dbReference type="NCBI Taxonomy" id="1472040"/>
    <lineage>
        <taxon>Bacteria</taxon>
        <taxon>Bacillati</taxon>
        <taxon>Bacillota</taxon>
        <taxon>Clostridia</taxon>
        <taxon>Eubacteriales</taxon>
        <taxon>Clostridiaceae</taxon>
        <taxon>Clostridium</taxon>
    </lineage>
</organism>
<protein>
    <submittedName>
        <fullName evidence="2">Quinol monooxygenase YgiN</fullName>
    </submittedName>
</protein>